<proteinExistence type="predicted"/>
<dbReference type="Proteomes" id="UP001589587">
    <property type="component" value="Unassembled WGS sequence"/>
</dbReference>
<keyword evidence="3" id="KW-1185">Reference proteome</keyword>
<protein>
    <submittedName>
        <fullName evidence="2">Helix-turn-helix domain-containing protein</fullName>
    </submittedName>
</protein>
<organism evidence="2 3">
    <name type="scientific">Rhodococcus baikonurensis</name>
    <dbReference type="NCBI Taxonomy" id="172041"/>
    <lineage>
        <taxon>Bacteria</taxon>
        <taxon>Bacillati</taxon>
        <taxon>Actinomycetota</taxon>
        <taxon>Actinomycetes</taxon>
        <taxon>Mycobacteriales</taxon>
        <taxon>Nocardiaceae</taxon>
        <taxon>Rhodococcus</taxon>
        <taxon>Rhodococcus erythropolis group</taxon>
    </lineage>
</organism>
<evidence type="ECO:0000313" key="2">
    <source>
        <dbReference type="EMBL" id="MFB9785152.1"/>
    </source>
</evidence>
<dbReference type="InterPro" id="IPR009061">
    <property type="entry name" value="DNA-bd_dom_put_sf"/>
</dbReference>
<comment type="caution">
    <text evidence="2">The sequence shown here is derived from an EMBL/GenBank/DDBJ whole genome shotgun (WGS) entry which is preliminary data.</text>
</comment>
<dbReference type="SUPFAM" id="SSF46955">
    <property type="entry name" value="Putative DNA-binding domain"/>
    <property type="match status" value="1"/>
</dbReference>
<name>A0ABV5XT92_9NOCA</name>
<reference evidence="2 3" key="1">
    <citation type="submission" date="2024-09" db="EMBL/GenBank/DDBJ databases">
        <authorList>
            <person name="Sun Q."/>
            <person name="Mori K."/>
        </authorList>
    </citation>
    <scope>NUCLEOTIDE SEQUENCE [LARGE SCALE GENOMIC DNA]</scope>
    <source>
        <strain evidence="2 3">JCM 11411</strain>
    </source>
</reference>
<dbReference type="EMBL" id="JBHMAS010000105">
    <property type="protein sequence ID" value="MFB9785152.1"/>
    <property type="molecule type" value="Genomic_DNA"/>
</dbReference>
<evidence type="ECO:0000313" key="3">
    <source>
        <dbReference type="Proteomes" id="UP001589587"/>
    </source>
</evidence>
<evidence type="ECO:0000259" key="1">
    <source>
        <dbReference type="Pfam" id="PF12728"/>
    </source>
</evidence>
<dbReference type="Pfam" id="PF12728">
    <property type="entry name" value="HTH_17"/>
    <property type="match status" value="1"/>
</dbReference>
<feature type="domain" description="Helix-turn-helix" evidence="1">
    <location>
        <begin position="86"/>
        <end position="134"/>
    </location>
</feature>
<dbReference type="InterPro" id="IPR041657">
    <property type="entry name" value="HTH_17"/>
</dbReference>
<gene>
    <name evidence="2" type="ORF">ACFFQ6_36240</name>
</gene>
<dbReference type="RefSeq" id="WP_378377287.1">
    <property type="nucleotide sequence ID" value="NZ_JBHMAS010000105.1"/>
</dbReference>
<sequence length="140" mass="14945">MSAQPLVGIYIDPADAGLLVRLIDDYSSHLRGSVDGRALGNRVVALRAELDRANARVSARPANVSSNVSPVGAQRDPAQSDVYALISTSQAAAVLGCTTGNVRDLARRGRLAARRVSGRWAYSLLDVERIAAERAHGLRR</sequence>
<accession>A0ABV5XT92</accession>